<dbReference type="Gene3D" id="3.30.450.40">
    <property type="match status" value="1"/>
</dbReference>
<name>A0A1H8ACG4_9PROT</name>
<dbReference type="InterPro" id="IPR000160">
    <property type="entry name" value="GGDEF_dom"/>
</dbReference>
<gene>
    <name evidence="4" type="ORF">SAMN05216325_10172</name>
</gene>
<dbReference type="InterPro" id="IPR050469">
    <property type="entry name" value="Diguanylate_Cyclase"/>
</dbReference>
<evidence type="ECO:0000259" key="3">
    <source>
        <dbReference type="PROSITE" id="PS50887"/>
    </source>
</evidence>
<dbReference type="InterPro" id="IPR043128">
    <property type="entry name" value="Rev_trsase/Diguanyl_cyclase"/>
</dbReference>
<dbReference type="PANTHER" id="PTHR45138">
    <property type="entry name" value="REGULATORY COMPONENTS OF SENSORY TRANSDUCTION SYSTEM"/>
    <property type="match status" value="1"/>
</dbReference>
<dbReference type="InterPro" id="IPR029787">
    <property type="entry name" value="Nucleotide_cyclase"/>
</dbReference>
<dbReference type="STRING" id="917.SAMN05216326_11255"/>
<evidence type="ECO:0000313" key="4">
    <source>
        <dbReference type="EMBL" id="SEM68243.1"/>
    </source>
</evidence>
<dbReference type="NCBIfam" id="TIGR00254">
    <property type="entry name" value="GGDEF"/>
    <property type="match status" value="1"/>
</dbReference>
<dbReference type="CDD" id="cd01949">
    <property type="entry name" value="GGDEF"/>
    <property type="match status" value="1"/>
</dbReference>
<comment type="catalytic activity">
    <reaction evidence="2">
        <text>2 GTP = 3',3'-c-di-GMP + 2 diphosphate</text>
        <dbReference type="Rhea" id="RHEA:24898"/>
        <dbReference type="ChEBI" id="CHEBI:33019"/>
        <dbReference type="ChEBI" id="CHEBI:37565"/>
        <dbReference type="ChEBI" id="CHEBI:58805"/>
        <dbReference type="EC" id="2.7.7.65"/>
    </reaction>
</comment>
<dbReference type="PANTHER" id="PTHR45138:SF9">
    <property type="entry name" value="DIGUANYLATE CYCLASE DGCM-RELATED"/>
    <property type="match status" value="1"/>
</dbReference>
<dbReference type="SUPFAM" id="SSF55073">
    <property type="entry name" value="Nucleotide cyclase"/>
    <property type="match status" value="1"/>
</dbReference>
<dbReference type="PROSITE" id="PS50887">
    <property type="entry name" value="GGDEF"/>
    <property type="match status" value="1"/>
</dbReference>
<dbReference type="RefSeq" id="WP_090626917.1">
    <property type="nucleotide sequence ID" value="NZ_FOCP01000001.1"/>
</dbReference>
<accession>A0A1H8ACG4</accession>
<dbReference type="InterPro" id="IPR029016">
    <property type="entry name" value="GAF-like_dom_sf"/>
</dbReference>
<protein>
    <recommendedName>
        <fullName evidence="1">diguanylate cyclase</fullName>
        <ecNumber evidence="1">2.7.7.65</ecNumber>
    </recommendedName>
</protein>
<dbReference type="Proteomes" id="UP000199459">
    <property type="component" value="Unassembled WGS sequence"/>
</dbReference>
<dbReference type="OrthoDB" id="9813903at2"/>
<dbReference type="SMART" id="SM00267">
    <property type="entry name" value="GGDEF"/>
    <property type="match status" value="1"/>
</dbReference>
<feature type="domain" description="GGDEF" evidence="3">
    <location>
        <begin position="233"/>
        <end position="377"/>
    </location>
</feature>
<evidence type="ECO:0000256" key="1">
    <source>
        <dbReference type="ARBA" id="ARBA00012528"/>
    </source>
</evidence>
<evidence type="ECO:0000256" key="2">
    <source>
        <dbReference type="ARBA" id="ARBA00034247"/>
    </source>
</evidence>
<dbReference type="GO" id="GO:0052621">
    <property type="term" value="F:diguanylate cyclase activity"/>
    <property type="evidence" value="ECO:0007669"/>
    <property type="project" value="UniProtKB-EC"/>
</dbReference>
<dbReference type="SUPFAM" id="SSF55781">
    <property type="entry name" value="GAF domain-like"/>
    <property type="match status" value="1"/>
</dbReference>
<dbReference type="FunFam" id="3.30.70.270:FF:000001">
    <property type="entry name" value="Diguanylate cyclase domain protein"/>
    <property type="match status" value="1"/>
</dbReference>
<dbReference type="Pfam" id="PF00990">
    <property type="entry name" value="GGDEF"/>
    <property type="match status" value="1"/>
</dbReference>
<dbReference type="EMBL" id="FOCP01000001">
    <property type="protein sequence ID" value="SEM68243.1"/>
    <property type="molecule type" value="Genomic_DNA"/>
</dbReference>
<dbReference type="Gene3D" id="3.30.70.270">
    <property type="match status" value="1"/>
</dbReference>
<reference evidence="4 5" key="1">
    <citation type="submission" date="2016-10" db="EMBL/GenBank/DDBJ databases">
        <authorList>
            <person name="de Groot N.N."/>
        </authorList>
    </citation>
    <scope>NUCLEOTIDE SEQUENCE [LARGE SCALE GENOMIC DNA]</scope>
    <source>
        <strain evidence="4 5">Nm22</strain>
    </source>
</reference>
<sequence>MSLKTSTLAHARNRQLQNTLNDLIRQARENEKKQELYETLGFEIIAAGSPKALLDLLLTETIVRCQLDEAVLCLIDRHRDIKRLFFNHNDEIRVLYENRLVILDCVKETGFVDSLTRTPLLGAAPLKNFHWMASGLKTSSPFKSAAYLPLLRGNSIIGALFLLSHDSNRFPKDAGTLFLQKLSIMAAVAVENCLNQQRVKEISYQDVLTQVYNRRYFDLRFKDEIERTLRLQDDLVCMFLDVDFFKKINDTYGHQTGDKTLIHIANLIKEHLRACDIVARYGGEEFVAALPATTLQQALEIAGRLRETVQSTAHHLETESFHVTISIGMTHFKSLGSLQHQNRPDSEQIAALMLDYADKALYQAKSEGRNRVVVYDPDIVIT</sequence>
<proteinExistence type="predicted"/>
<dbReference type="EC" id="2.7.7.65" evidence="1"/>
<evidence type="ECO:0000313" key="5">
    <source>
        <dbReference type="Proteomes" id="UP000199459"/>
    </source>
</evidence>
<dbReference type="AlphaFoldDB" id="A0A1H8ACG4"/>
<organism evidence="4 5">
    <name type="scientific">Nitrosomonas marina</name>
    <dbReference type="NCBI Taxonomy" id="917"/>
    <lineage>
        <taxon>Bacteria</taxon>
        <taxon>Pseudomonadati</taxon>
        <taxon>Pseudomonadota</taxon>
        <taxon>Betaproteobacteria</taxon>
        <taxon>Nitrosomonadales</taxon>
        <taxon>Nitrosomonadaceae</taxon>
        <taxon>Nitrosomonas</taxon>
    </lineage>
</organism>